<comment type="similarity">
    <text evidence="9">Belongs to the monovalent cation:proton antiporter 2 (CPA2) transporter (TC 2.A.37) family. CHX (TC 2.A.37.4) subfamily.</text>
</comment>
<keyword evidence="13" id="KW-1185">Reference proteome</keyword>
<protein>
    <recommendedName>
        <fullName evidence="11">Cation/H+ exchanger transmembrane domain-containing protein</fullName>
    </recommendedName>
</protein>
<sequence>MAILFKVPFREATTLGFLLNTKGLIELIVLNIGRDRKVLNDQAFAILVLMALFTTFITTPLVMAIYRPARKGPPYKHHTIHRKDRDTELRVLSCFHSSRNIPSLINHIESSRGILSVDAYAFIL</sequence>
<dbReference type="InterPro" id="IPR006153">
    <property type="entry name" value="Cation/H_exchanger_TM"/>
</dbReference>
<evidence type="ECO:0000256" key="4">
    <source>
        <dbReference type="ARBA" id="ARBA00022692"/>
    </source>
</evidence>
<feature type="domain" description="Cation/H+ exchanger transmembrane" evidence="11">
    <location>
        <begin position="4"/>
        <end position="62"/>
    </location>
</feature>
<evidence type="ECO:0000259" key="11">
    <source>
        <dbReference type="Pfam" id="PF00999"/>
    </source>
</evidence>
<dbReference type="EMBL" id="JANJYI010000001">
    <property type="protein sequence ID" value="KAK2665782.1"/>
    <property type="molecule type" value="Genomic_DNA"/>
</dbReference>
<comment type="caution">
    <text evidence="12">The sequence shown here is derived from an EMBL/GenBank/DDBJ whole genome shotgun (WGS) entry which is preliminary data.</text>
</comment>
<accession>A0AAD9XUL1</accession>
<dbReference type="GO" id="GO:0006885">
    <property type="term" value="P:regulation of pH"/>
    <property type="evidence" value="ECO:0007669"/>
    <property type="project" value="TreeGrafter"/>
</dbReference>
<keyword evidence="6 10" id="KW-1133">Transmembrane helix</keyword>
<organism evidence="12 13">
    <name type="scientific">Dipteronia dyeriana</name>
    <dbReference type="NCBI Taxonomy" id="168575"/>
    <lineage>
        <taxon>Eukaryota</taxon>
        <taxon>Viridiplantae</taxon>
        <taxon>Streptophyta</taxon>
        <taxon>Embryophyta</taxon>
        <taxon>Tracheophyta</taxon>
        <taxon>Spermatophyta</taxon>
        <taxon>Magnoliopsida</taxon>
        <taxon>eudicotyledons</taxon>
        <taxon>Gunneridae</taxon>
        <taxon>Pentapetalae</taxon>
        <taxon>rosids</taxon>
        <taxon>malvids</taxon>
        <taxon>Sapindales</taxon>
        <taxon>Sapindaceae</taxon>
        <taxon>Hippocastanoideae</taxon>
        <taxon>Acereae</taxon>
        <taxon>Dipteronia</taxon>
    </lineage>
</organism>
<keyword evidence="3" id="KW-0633">Potassium transport</keyword>
<evidence type="ECO:0000256" key="6">
    <source>
        <dbReference type="ARBA" id="ARBA00022989"/>
    </source>
</evidence>
<comment type="subcellular location">
    <subcellularLocation>
        <location evidence="1">Membrane</location>
        <topology evidence="1">Multi-pass membrane protein</topology>
    </subcellularLocation>
</comment>
<dbReference type="AlphaFoldDB" id="A0AAD9XUL1"/>
<dbReference type="GO" id="GO:0015297">
    <property type="term" value="F:antiporter activity"/>
    <property type="evidence" value="ECO:0007669"/>
    <property type="project" value="InterPro"/>
</dbReference>
<keyword evidence="7" id="KW-0406">Ion transport</keyword>
<evidence type="ECO:0000256" key="5">
    <source>
        <dbReference type="ARBA" id="ARBA00022958"/>
    </source>
</evidence>
<evidence type="ECO:0000256" key="7">
    <source>
        <dbReference type="ARBA" id="ARBA00023065"/>
    </source>
</evidence>
<dbReference type="GO" id="GO:0006813">
    <property type="term" value="P:potassium ion transport"/>
    <property type="evidence" value="ECO:0007669"/>
    <property type="project" value="UniProtKB-KW"/>
</dbReference>
<dbReference type="Pfam" id="PF00999">
    <property type="entry name" value="Na_H_Exchanger"/>
    <property type="match status" value="1"/>
</dbReference>
<keyword evidence="8 10" id="KW-0472">Membrane</keyword>
<dbReference type="InterPro" id="IPR050794">
    <property type="entry name" value="CPA2_transporter"/>
</dbReference>
<dbReference type="PANTHER" id="PTHR32468">
    <property type="entry name" value="CATION/H + ANTIPORTER"/>
    <property type="match status" value="1"/>
</dbReference>
<evidence type="ECO:0000256" key="10">
    <source>
        <dbReference type="SAM" id="Phobius"/>
    </source>
</evidence>
<dbReference type="PANTHER" id="PTHR32468:SF81">
    <property type="entry name" value="CATION_H(+) ANTIPORTER 19"/>
    <property type="match status" value="1"/>
</dbReference>
<reference evidence="12" key="1">
    <citation type="journal article" date="2023" name="Plant J.">
        <title>Genome sequences and population genomics provide insights into the demographic history, inbreeding, and mutation load of two 'living fossil' tree species of Dipteronia.</title>
        <authorList>
            <person name="Feng Y."/>
            <person name="Comes H.P."/>
            <person name="Chen J."/>
            <person name="Zhu S."/>
            <person name="Lu R."/>
            <person name="Zhang X."/>
            <person name="Li P."/>
            <person name="Qiu J."/>
            <person name="Olsen K.M."/>
            <person name="Qiu Y."/>
        </authorList>
    </citation>
    <scope>NUCLEOTIDE SEQUENCE</scope>
    <source>
        <strain evidence="12">KIB01</strain>
    </source>
</reference>
<keyword evidence="5" id="KW-0630">Potassium</keyword>
<gene>
    <name evidence="12" type="ORF">Ddye_004356</name>
</gene>
<dbReference type="GO" id="GO:1902600">
    <property type="term" value="P:proton transmembrane transport"/>
    <property type="evidence" value="ECO:0007669"/>
    <property type="project" value="InterPro"/>
</dbReference>
<evidence type="ECO:0000256" key="2">
    <source>
        <dbReference type="ARBA" id="ARBA00022448"/>
    </source>
</evidence>
<dbReference type="InterPro" id="IPR038770">
    <property type="entry name" value="Na+/solute_symporter_sf"/>
</dbReference>
<keyword evidence="4 10" id="KW-0812">Transmembrane</keyword>
<dbReference type="GO" id="GO:0012505">
    <property type="term" value="C:endomembrane system"/>
    <property type="evidence" value="ECO:0007669"/>
    <property type="project" value="TreeGrafter"/>
</dbReference>
<evidence type="ECO:0000256" key="9">
    <source>
        <dbReference type="ARBA" id="ARBA00038341"/>
    </source>
</evidence>
<evidence type="ECO:0000256" key="8">
    <source>
        <dbReference type="ARBA" id="ARBA00023136"/>
    </source>
</evidence>
<evidence type="ECO:0000313" key="13">
    <source>
        <dbReference type="Proteomes" id="UP001280121"/>
    </source>
</evidence>
<keyword evidence="2" id="KW-0813">Transport</keyword>
<feature type="transmembrane region" description="Helical" evidence="10">
    <location>
        <begin position="44"/>
        <end position="66"/>
    </location>
</feature>
<dbReference type="GO" id="GO:0016020">
    <property type="term" value="C:membrane"/>
    <property type="evidence" value="ECO:0007669"/>
    <property type="project" value="UniProtKB-SubCell"/>
</dbReference>
<evidence type="ECO:0000256" key="3">
    <source>
        <dbReference type="ARBA" id="ARBA00022538"/>
    </source>
</evidence>
<dbReference type="Proteomes" id="UP001280121">
    <property type="component" value="Unassembled WGS sequence"/>
</dbReference>
<proteinExistence type="inferred from homology"/>
<dbReference type="Gene3D" id="1.20.1530.20">
    <property type="match status" value="1"/>
</dbReference>
<name>A0AAD9XUL1_9ROSI</name>
<evidence type="ECO:0000313" key="12">
    <source>
        <dbReference type="EMBL" id="KAK2665782.1"/>
    </source>
</evidence>
<evidence type="ECO:0000256" key="1">
    <source>
        <dbReference type="ARBA" id="ARBA00004141"/>
    </source>
</evidence>